<evidence type="ECO:0000313" key="3">
    <source>
        <dbReference type="Proteomes" id="UP000023774"/>
    </source>
</evidence>
<accession>N9KR85</accession>
<sequence length="321" mass="36923">MPLYKYEDMHSKQFEYLVVLISRKLFGIAVQSFTEGPDGGRDAKFHGMAEIFPSTASPWLGKTIIQAKHSAGYGTSFSDSSFFNIDSESCVINKELGRIKQLKETSDLDNYILFSNRKLTGNAGTKITLYIHQKTGIPETNIHLVGLNDIDSYLSKFTDIHDNLEFKISDAPLTVDPSDLAELIEHLSETLPNITNQIEDSPVKRTSYADKNRINNMSDPFAKHLKKQFLAETSIIQNYLTHPSNITYRDLYLQIVEEFQRKIISRRDSFDKFDHVYNYLVEMIIERSPYISQRENRKLMKAMLFFMYFNCDLGESDDSAD</sequence>
<dbReference type="InterPro" id="IPR046917">
    <property type="entry name" value="ABC-3C_CTD12"/>
</dbReference>
<protein>
    <recommendedName>
        <fullName evidence="1">ABC-three component systems C-terminal domain-containing protein</fullName>
    </recommendedName>
</protein>
<evidence type="ECO:0000313" key="2">
    <source>
        <dbReference type="EMBL" id="ENW86483.1"/>
    </source>
</evidence>
<dbReference type="AlphaFoldDB" id="N9KR85"/>
<evidence type="ECO:0000259" key="1">
    <source>
        <dbReference type="Pfam" id="PF20279"/>
    </source>
</evidence>
<dbReference type="EMBL" id="APRJ01000011">
    <property type="protein sequence ID" value="ENW86483.1"/>
    <property type="molecule type" value="Genomic_DNA"/>
</dbReference>
<keyword evidence="3" id="KW-1185">Reference proteome</keyword>
<feature type="domain" description="ABC-three component systems C-terminal" evidence="1">
    <location>
        <begin position="170"/>
        <end position="314"/>
    </location>
</feature>
<dbReference type="RefSeq" id="WP_005171444.1">
    <property type="nucleotide sequence ID" value="NZ_KB850035.1"/>
</dbReference>
<comment type="caution">
    <text evidence="2">The sequence shown here is derived from an EMBL/GenBank/DDBJ whole genome shotgun (WGS) entry which is preliminary data.</text>
</comment>
<dbReference type="Proteomes" id="UP000023774">
    <property type="component" value="Unassembled WGS sequence"/>
</dbReference>
<dbReference type="OrthoDB" id="7820209at2"/>
<name>N9KR85_9GAMM</name>
<dbReference type="HOGENOM" id="CLU_870862_0_0_6"/>
<gene>
    <name evidence="2" type="ORF">F906_01538</name>
</gene>
<reference evidence="2 3" key="1">
    <citation type="submission" date="2013-02" db="EMBL/GenBank/DDBJ databases">
        <title>The Genome Sequence of Acinetobacter sp. NIPH 713.</title>
        <authorList>
            <consortium name="The Broad Institute Genome Sequencing Platform"/>
            <consortium name="The Broad Institute Genome Sequencing Center for Infectious Disease"/>
            <person name="Cerqueira G."/>
            <person name="Feldgarden M."/>
            <person name="Courvalin P."/>
            <person name="Perichon B."/>
            <person name="Grillot-Courvalin C."/>
            <person name="Clermont D."/>
            <person name="Rocha E."/>
            <person name="Yoon E.-J."/>
            <person name="Nemec A."/>
            <person name="Walker B."/>
            <person name="Young S.K."/>
            <person name="Zeng Q."/>
            <person name="Gargeya S."/>
            <person name="Fitzgerald M."/>
            <person name="Haas B."/>
            <person name="Abouelleil A."/>
            <person name="Alvarado L."/>
            <person name="Arachchi H.M."/>
            <person name="Berlin A.M."/>
            <person name="Chapman S.B."/>
            <person name="Dewar J."/>
            <person name="Goldberg J."/>
            <person name="Griggs A."/>
            <person name="Gujja S."/>
            <person name="Hansen M."/>
            <person name="Howarth C."/>
            <person name="Imamovic A."/>
            <person name="Larimer J."/>
            <person name="McCowan C."/>
            <person name="Murphy C."/>
            <person name="Neiman D."/>
            <person name="Pearson M."/>
            <person name="Priest M."/>
            <person name="Roberts A."/>
            <person name="Saif S."/>
            <person name="Shea T."/>
            <person name="Sisk P."/>
            <person name="Sykes S."/>
            <person name="Wortman J."/>
            <person name="Nusbaum C."/>
            <person name="Birren B."/>
        </authorList>
    </citation>
    <scope>NUCLEOTIDE SEQUENCE [LARGE SCALE GENOMIC DNA]</scope>
    <source>
        <strain evidence="2 3">NIPH 713</strain>
    </source>
</reference>
<dbReference type="PATRIC" id="fig|1217709.3.peg.1483"/>
<proteinExistence type="predicted"/>
<dbReference type="Pfam" id="PF20279">
    <property type="entry name" value="CTD12"/>
    <property type="match status" value="1"/>
</dbReference>
<organism evidence="2 3">
    <name type="scientific">Acinetobacter pseudolwoffii</name>
    <dbReference type="NCBI Taxonomy" id="2053287"/>
    <lineage>
        <taxon>Bacteria</taxon>
        <taxon>Pseudomonadati</taxon>
        <taxon>Pseudomonadota</taxon>
        <taxon>Gammaproteobacteria</taxon>
        <taxon>Moraxellales</taxon>
        <taxon>Moraxellaceae</taxon>
        <taxon>Acinetobacter</taxon>
    </lineage>
</organism>